<dbReference type="AlphaFoldDB" id="A0A317G0Z1"/>
<dbReference type="SUPFAM" id="SSF53254">
    <property type="entry name" value="Phosphoglycerate mutase-like"/>
    <property type="match status" value="1"/>
</dbReference>
<evidence type="ECO:0000313" key="2">
    <source>
        <dbReference type="Proteomes" id="UP000245488"/>
    </source>
</evidence>
<dbReference type="CDD" id="cd07067">
    <property type="entry name" value="HP_PGM_like"/>
    <property type="match status" value="1"/>
</dbReference>
<comment type="caution">
    <text evidence="1">The sequence shown here is derived from an EMBL/GenBank/DDBJ whole genome shotgun (WGS) entry which is preliminary data.</text>
</comment>
<name>A0A317G0Z1_BUTFI</name>
<protein>
    <submittedName>
        <fullName evidence="1">Histidine phosphatase family protein</fullName>
    </submittedName>
</protein>
<dbReference type="SMART" id="SM00855">
    <property type="entry name" value="PGAM"/>
    <property type="match status" value="1"/>
</dbReference>
<dbReference type="EMBL" id="NXNG01000001">
    <property type="protein sequence ID" value="PWT27139.1"/>
    <property type="molecule type" value="Genomic_DNA"/>
</dbReference>
<proteinExistence type="predicted"/>
<gene>
    <name evidence="1" type="ORF">CPT75_08495</name>
</gene>
<dbReference type="PANTHER" id="PTHR48100:SF59">
    <property type="entry name" value="ADENOSYLCOBALAMIN_ALPHA-RIBAZOLE PHOSPHATASE"/>
    <property type="match status" value="1"/>
</dbReference>
<dbReference type="InterPro" id="IPR050275">
    <property type="entry name" value="PGM_Phosphatase"/>
</dbReference>
<dbReference type="Proteomes" id="UP000245488">
    <property type="component" value="Chromosome"/>
</dbReference>
<dbReference type="PANTHER" id="PTHR48100">
    <property type="entry name" value="BROAD-SPECIFICITY PHOSPHATASE YOR283W-RELATED"/>
    <property type="match status" value="1"/>
</dbReference>
<dbReference type="Pfam" id="PF00300">
    <property type="entry name" value="His_Phos_1"/>
    <property type="match status" value="1"/>
</dbReference>
<dbReference type="GO" id="GO:0016791">
    <property type="term" value="F:phosphatase activity"/>
    <property type="evidence" value="ECO:0007669"/>
    <property type="project" value="TreeGrafter"/>
</dbReference>
<reference evidence="1 2" key="1">
    <citation type="submission" date="2017-09" db="EMBL/GenBank/DDBJ databases">
        <title>High-quality draft genome sequence of Butyrivibrio fibrisolvens INBov1, isolated from cow rumen.</title>
        <authorList>
            <person name="Rodriguez Hernaez J."/>
            <person name="Rivarola M."/>
            <person name="Paniego N."/>
            <person name="Cravero S."/>
            <person name="Ceron Cucchi M."/>
            <person name="Martinez M.C."/>
        </authorList>
    </citation>
    <scope>NUCLEOTIDE SEQUENCE [LARGE SCALE GENOMIC DNA]</scope>
    <source>
        <strain evidence="1 2">INBov1</strain>
    </source>
</reference>
<keyword evidence="2" id="KW-1185">Reference proteome</keyword>
<dbReference type="InterPro" id="IPR013078">
    <property type="entry name" value="His_Pase_superF_clade-1"/>
</dbReference>
<dbReference type="GO" id="GO:0005737">
    <property type="term" value="C:cytoplasm"/>
    <property type="evidence" value="ECO:0007669"/>
    <property type="project" value="TreeGrafter"/>
</dbReference>
<organism evidence="1 2">
    <name type="scientific">Butyrivibrio fibrisolvens</name>
    <dbReference type="NCBI Taxonomy" id="831"/>
    <lineage>
        <taxon>Bacteria</taxon>
        <taxon>Bacillati</taxon>
        <taxon>Bacillota</taxon>
        <taxon>Clostridia</taxon>
        <taxon>Lachnospirales</taxon>
        <taxon>Lachnospiraceae</taxon>
        <taxon>Butyrivibrio</taxon>
    </lineage>
</organism>
<sequence>MTRIYFVRHCKPDGKIKDDRNRPLTEEGLEDSIKVAEILKDKQIDVFISSPYKRSYDSIKKAADSYGMEIQTDERLRERNAGKDSNNHEMFKKRWADFAYAEKDGESIGAVQERNIEALNEILEKYDGKNIVIGTHGTALSSIINYYDKSFNGESFMKIIDFMPWILKMEFDGKKFLCKEDIFHIQKEYKE</sequence>
<evidence type="ECO:0000313" key="1">
    <source>
        <dbReference type="EMBL" id="PWT27139.1"/>
    </source>
</evidence>
<accession>A0A317G0Z1</accession>
<dbReference type="InterPro" id="IPR029033">
    <property type="entry name" value="His_PPase_superfam"/>
</dbReference>
<dbReference type="RefSeq" id="WP_110072742.1">
    <property type="nucleotide sequence ID" value="NZ_CM009896.1"/>
</dbReference>
<dbReference type="Gene3D" id="3.40.50.1240">
    <property type="entry name" value="Phosphoglycerate mutase-like"/>
    <property type="match status" value="1"/>
</dbReference>